<dbReference type="InterPro" id="IPR042197">
    <property type="entry name" value="Apaf_helical"/>
</dbReference>
<evidence type="ECO:0000313" key="6">
    <source>
        <dbReference type="EMBL" id="RZC09383.1"/>
    </source>
</evidence>
<keyword evidence="7" id="KW-1185">Reference proteome</keyword>
<reference evidence="6 7" key="1">
    <citation type="submission" date="2018-09" db="EMBL/GenBank/DDBJ databases">
        <title>A high-quality reference genome of wild soybean provides a powerful tool to mine soybean genomes.</title>
        <authorList>
            <person name="Xie M."/>
            <person name="Chung C.Y.L."/>
            <person name="Li M.-W."/>
            <person name="Wong F.-L."/>
            <person name="Chan T.-F."/>
            <person name="Lam H.-M."/>
        </authorList>
    </citation>
    <scope>NUCLEOTIDE SEQUENCE [LARGE SCALE GENOMIC DNA]</scope>
    <source>
        <strain evidence="7">cv. W05</strain>
        <tissue evidence="6">Hypocotyl of etiolated seedlings</tissue>
    </source>
</reference>
<keyword evidence="3" id="KW-0611">Plant defense</keyword>
<dbReference type="InterPro" id="IPR027417">
    <property type="entry name" value="P-loop_NTPase"/>
</dbReference>
<keyword evidence="4" id="KW-0520">NAD</keyword>
<evidence type="ECO:0000256" key="4">
    <source>
        <dbReference type="ARBA" id="ARBA00023027"/>
    </source>
</evidence>
<dbReference type="Gene3D" id="3.80.10.10">
    <property type="entry name" value="Ribonuclease Inhibitor"/>
    <property type="match status" value="3"/>
</dbReference>
<dbReference type="SUPFAM" id="SSF52058">
    <property type="entry name" value="L domain-like"/>
    <property type="match status" value="1"/>
</dbReference>
<dbReference type="PRINTS" id="PR00364">
    <property type="entry name" value="DISEASERSIST"/>
</dbReference>
<dbReference type="InterPro" id="IPR032675">
    <property type="entry name" value="LRR_dom_sf"/>
</dbReference>
<name>A0A445KFG8_GLYSO</name>
<dbReference type="PROSITE" id="PS51450">
    <property type="entry name" value="LRR"/>
    <property type="match status" value="1"/>
</dbReference>
<dbReference type="InterPro" id="IPR044974">
    <property type="entry name" value="Disease_R_plants"/>
</dbReference>
<dbReference type="Pfam" id="PF01582">
    <property type="entry name" value="TIR"/>
    <property type="match status" value="2"/>
</dbReference>
<evidence type="ECO:0000313" key="7">
    <source>
        <dbReference type="Proteomes" id="UP000289340"/>
    </source>
</evidence>
<dbReference type="InterPro" id="IPR036390">
    <property type="entry name" value="WH_DNA-bd_sf"/>
</dbReference>
<dbReference type="InterPro" id="IPR035897">
    <property type="entry name" value="Toll_tir_struct_dom_sf"/>
</dbReference>
<dbReference type="Pfam" id="PF23282">
    <property type="entry name" value="WHD_ROQ1"/>
    <property type="match status" value="1"/>
</dbReference>
<protein>
    <recommendedName>
        <fullName evidence="5">TIR domain-containing protein</fullName>
    </recommendedName>
</protein>
<keyword evidence="1" id="KW-0433">Leucine-rich repeat</keyword>
<comment type="caution">
    <text evidence="6">The sequence shown here is derived from an EMBL/GenBank/DDBJ whole genome shotgun (WGS) entry which is preliminary data.</text>
</comment>
<evidence type="ECO:0000259" key="5">
    <source>
        <dbReference type="PROSITE" id="PS50104"/>
    </source>
</evidence>
<keyword evidence="2" id="KW-0677">Repeat</keyword>
<dbReference type="GO" id="GO:0043531">
    <property type="term" value="F:ADP binding"/>
    <property type="evidence" value="ECO:0007669"/>
    <property type="project" value="InterPro"/>
</dbReference>
<accession>A0A445KFG8</accession>
<evidence type="ECO:0000256" key="3">
    <source>
        <dbReference type="ARBA" id="ARBA00022821"/>
    </source>
</evidence>
<evidence type="ECO:0000256" key="2">
    <source>
        <dbReference type="ARBA" id="ARBA00022737"/>
    </source>
</evidence>
<dbReference type="Pfam" id="PF07725">
    <property type="entry name" value="LRR_3"/>
    <property type="match status" value="1"/>
</dbReference>
<dbReference type="Gene3D" id="3.40.50.300">
    <property type="entry name" value="P-loop containing nucleotide triphosphate hydrolases"/>
    <property type="match status" value="1"/>
</dbReference>
<dbReference type="InterPro" id="IPR011713">
    <property type="entry name" value="Leu-rich_rpt_3"/>
</dbReference>
<organism evidence="6 7">
    <name type="scientific">Glycine soja</name>
    <name type="common">Wild soybean</name>
    <dbReference type="NCBI Taxonomy" id="3848"/>
    <lineage>
        <taxon>Eukaryota</taxon>
        <taxon>Viridiplantae</taxon>
        <taxon>Streptophyta</taxon>
        <taxon>Embryophyta</taxon>
        <taxon>Tracheophyta</taxon>
        <taxon>Spermatophyta</taxon>
        <taxon>Magnoliopsida</taxon>
        <taxon>eudicotyledons</taxon>
        <taxon>Gunneridae</taxon>
        <taxon>Pentapetalae</taxon>
        <taxon>rosids</taxon>
        <taxon>fabids</taxon>
        <taxon>Fabales</taxon>
        <taxon>Fabaceae</taxon>
        <taxon>Papilionoideae</taxon>
        <taxon>50 kb inversion clade</taxon>
        <taxon>NPAAA clade</taxon>
        <taxon>indigoferoid/millettioid clade</taxon>
        <taxon>Phaseoleae</taxon>
        <taxon>Glycine</taxon>
        <taxon>Glycine subgen. Soja</taxon>
    </lineage>
</organism>
<dbReference type="InterPro" id="IPR001611">
    <property type="entry name" value="Leu-rich_rpt"/>
</dbReference>
<dbReference type="PANTHER" id="PTHR11017:SF431">
    <property type="entry name" value="ADP-RIBOSYL CYCLASE_CYCLIC ADP-RIBOSE HYDROLASE"/>
    <property type="match status" value="1"/>
</dbReference>
<dbReference type="PANTHER" id="PTHR11017">
    <property type="entry name" value="LEUCINE-RICH REPEAT-CONTAINING PROTEIN"/>
    <property type="match status" value="1"/>
</dbReference>
<dbReference type="PROSITE" id="PS50104">
    <property type="entry name" value="TIR"/>
    <property type="match status" value="2"/>
</dbReference>
<dbReference type="Pfam" id="PF00931">
    <property type="entry name" value="NB-ARC"/>
    <property type="match status" value="1"/>
</dbReference>
<evidence type="ECO:0000256" key="1">
    <source>
        <dbReference type="ARBA" id="ARBA00022614"/>
    </source>
</evidence>
<dbReference type="Gene3D" id="1.10.8.430">
    <property type="entry name" value="Helical domain of apoptotic protease-activating factors"/>
    <property type="match status" value="1"/>
</dbReference>
<proteinExistence type="predicted"/>
<dbReference type="FunFam" id="3.40.50.10140:FF:000007">
    <property type="entry name" value="Disease resistance protein (TIR-NBS-LRR class)"/>
    <property type="match status" value="2"/>
</dbReference>
<sequence length="1414" mass="163739">MFKAAKNVEAIVLKENSYFLPTMTMMVDALSTMSSLKLLKFQYWNVGFEINFSGTLAKLSNELGYLVWEKYPFECLPPSFEPDKLVELILPHSNIKQLWEGTKPLRNLRRLDLSGSKNLIKMPYIGDALYLEGLDLKGCIQLEDIGLSIVLSQKLTYLNLRNCKSLIKLPRFGEDLILKNLDLEGCQKLRHIDPSIGLLKKLGRLNLTNCKNLVSFPNSILRLNSLECLDLSGCSKLYNSQLLYELRDAEQLKKIDIDGAPIHFQSTSSYSRVRKKSVSWLMPSSPIFPWMRQLDLSFCNLVEIPDAIGIICFLERLDLSGNNFATLPNLKKLSKLVCLKLQHCKRLKYLPDLPSRTDQPWEKWSSVEEDEYGLGLNIFNCPELVERDCCTNNCFSWMMQIVQLFTAISFLHHPSGHLKPQWVPFISSIIPGSEMPRWFDEQHLGMGNVINIDRSHFMQLDDNWIGIACCVIFVVHKERRMPPPDMEQRKKERPSLYIPVLFREDLVTDESDHLWLFYYPRSHFDVSNFDELKVESRFRDLYGQDLDVEVKKYAYRWVYKHDLEPSLRTGIRKRKRGTDYEDVIKDVPSSSSFTNDVFLSFRGEDTRYSFTGNLCRALHDSEIHTFVDDEELQRGDEIMSELEKKIENSRFFIIVLSQNYASSSFCLNVLAYILECVKRKRLLVLPIFYKVDPSNIRYHRGSFGEALANHETKFKAKMDGLEHNMEKLEKWKMALHETANISGYHFKQGDGYEYEFITRIVELVSSKIKQDAFHVGDYPVGLESYSEAFNYDVFLSFRGSDTLHGFTGYLYKALHDIGIHTFIDEDLKRGEEITQEIVQAIEESRIAIIVLSINYASSSFCLDELATILDCLKRKRLLVLPVFYNVDHSQVRLQEGSYGEALVKHEESLKHSMEKLEKWKMALHQVANLSDFKIKHGARYEYDFIGEIVEWVSSKINPAHYPVGLRSKVLEVRKLLDVGRDDGVYRLGIHGIDGVGKSTLAREVYNKISDHFDASCFIENVREKSKKHGLRHLQNIILSKILGEKDITSAQQVSSKVQRHRLQQKKVLMVLDDVDKPEKLQEVTGKLAWFGPGSKVIITTQDKQLLTSYDVNRTYEVKKLNTDDALQLLKWKAFKMHYFDPRYEKLLNRAVTYASSLPLTLEILASNLFGKSVKEWKSTLEEFERSLKRPIKMILKVIFDSLKEKEKNVLLDIACCFKGYELTEVQNILHAHYGHCMKYYIDVLVDKSLVYISHGTEPCNDTITMHDMIAEEIVQQESMTKPGERRRLWSLEDVREVLGYNTATSKIEIICLDYPIFDEEEIVQWDGTAFQNMQNLKTLIIKNGNFSKGPEYLPNSLRVFEWWGYPSHCLPSDFHPKELAICKLPCSRISTTELTNLLTKFVNVKRLKFSSEKV</sequence>
<dbReference type="SMART" id="SM00255">
    <property type="entry name" value="TIR"/>
    <property type="match status" value="2"/>
</dbReference>
<dbReference type="Gene3D" id="3.40.50.10140">
    <property type="entry name" value="Toll/interleukin-1 receptor homology (TIR) domain"/>
    <property type="match status" value="2"/>
</dbReference>
<dbReference type="Proteomes" id="UP000289340">
    <property type="component" value="Chromosome 6"/>
</dbReference>
<gene>
    <name evidence="6" type="ORF">D0Y65_015916</name>
</gene>
<dbReference type="SUPFAM" id="SSF52200">
    <property type="entry name" value="Toll/Interleukin receptor TIR domain"/>
    <property type="match status" value="2"/>
</dbReference>
<dbReference type="GO" id="GO:0007165">
    <property type="term" value="P:signal transduction"/>
    <property type="evidence" value="ECO:0007669"/>
    <property type="project" value="InterPro"/>
</dbReference>
<dbReference type="InterPro" id="IPR000157">
    <property type="entry name" value="TIR_dom"/>
</dbReference>
<feature type="domain" description="TIR" evidence="5">
    <location>
        <begin position="593"/>
        <end position="768"/>
    </location>
</feature>
<feature type="domain" description="TIR" evidence="5">
    <location>
        <begin position="789"/>
        <end position="956"/>
    </location>
</feature>
<dbReference type="InterPro" id="IPR002182">
    <property type="entry name" value="NB-ARC"/>
</dbReference>
<dbReference type="GO" id="GO:0006952">
    <property type="term" value="P:defense response"/>
    <property type="evidence" value="ECO:0007669"/>
    <property type="project" value="UniProtKB-KW"/>
</dbReference>
<dbReference type="SUPFAM" id="SSF46785">
    <property type="entry name" value="Winged helix' DNA-binding domain"/>
    <property type="match status" value="1"/>
</dbReference>
<dbReference type="InterPro" id="IPR058192">
    <property type="entry name" value="WHD_ROQ1-like"/>
</dbReference>
<dbReference type="SUPFAM" id="SSF52540">
    <property type="entry name" value="P-loop containing nucleoside triphosphate hydrolases"/>
    <property type="match status" value="1"/>
</dbReference>
<dbReference type="EMBL" id="QZWG01000006">
    <property type="protein sequence ID" value="RZC09383.1"/>
    <property type="molecule type" value="Genomic_DNA"/>
</dbReference>